<evidence type="ECO:0000313" key="2">
    <source>
        <dbReference type="Proteomes" id="UP000198736"/>
    </source>
</evidence>
<dbReference type="AlphaFoldDB" id="A0A0S4LRZ4"/>
<dbReference type="RefSeq" id="WP_139077495.1">
    <property type="nucleotide sequence ID" value="NZ_CZPZ01000035.1"/>
</dbReference>
<dbReference type="STRING" id="1742973.COMA2_80164"/>
<evidence type="ECO:0008006" key="3">
    <source>
        <dbReference type="Google" id="ProtNLM"/>
    </source>
</evidence>
<gene>
    <name evidence="1" type="ORF">COMA2_80164</name>
</gene>
<dbReference type="Proteomes" id="UP000198736">
    <property type="component" value="Unassembled WGS sequence"/>
</dbReference>
<name>A0A0S4LRZ4_9BACT</name>
<reference evidence="2" key="1">
    <citation type="submission" date="2015-10" db="EMBL/GenBank/DDBJ databases">
        <authorList>
            <person name="Luecker S."/>
            <person name="Luecker S."/>
        </authorList>
    </citation>
    <scope>NUCLEOTIDE SEQUENCE [LARGE SCALE GENOMIC DNA]</scope>
</reference>
<accession>A0A0S4LRZ4</accession>
<evidence type="ECO:0000313" key="1">
    <source>
        <dbReference type="EMBL" id="CUS39753.1"/>
    </source>
</evidence>
<keyword evidence="2" id="KW-1185">Reference proteome</keyword>
<dbReference type="PROSITE" id="PS51257">
    <property type="entry name" value="PROKAR_LIPOPROTEIN"/>
    <property type="match status" value="1"/>
</dbReference>
<sequence>MPPRAVACQDLMKILVLSILTLLISGCALEQEVSRTPRTAVEQVLLTQAVEQALENLSIRLPEGVNVDVDATGLESDRSRLRKTNADLGAIDRPSRDIFYIRDLVAAELGRRGYRVSARDTDSPYLVRVMAESFGTMQGTVFVGMPPVQSLLIPFSLPELTLYKNQSQSGYARLHVDFYDNRTGEFLGSTPKLVGRAFYNQYTVLFFATWHRTDVTAPPVAGK</sequence>
<dbReference type="OrthoDB" id="8558993at2"/>
<proteinExistence type="predicted"/>
<protein>
    <recommendedName>
        <fullName evidence="3">Lipoprotein</fullName>
    </recommendedName>
</protein>
<dbReference type="EMBL" id="CZPZ01000035">
    <property type="protein sequence ID" value="CUS39753.1"/>
    <property type="molecule type" value="Genomic_DNA"/>
</dbReference>
<organism evidence="1 2">
    <name type="scientific">Candidatus Nitrospira nitrificans</name>
    <dbReference type="NCBI Taxonomy" id="1742973"/>
    <lineage>
        <taxon>Bacteria</taxon>
        <taxon>Pseudomonadati</taxon>
        <taxon>Nitrospirota</taxon>
        <taxon>Nitrospiria</taxon>
        <taxon>Nitrospirales</taxon>
        <taxon>Nitrospiraceae</taxon>
        <taxon>Nitrospira</taxon>
    </lineage>
</organism>